<dbReference type="RefSeq" id="XP_002175168.1">
    <property type="nucleotide sequence ID" value="XM_002175132.2"/>
</dbReference>
<evidence type="ECO:0000256" key="4">
    <source>
        <dbReference type="ARBA" id="ARBA00022448"/>
    </source>
</evidence>
<dbReference type="Gene3D" id="1.25.40.270">
    <property type="entry name" value="Vacuolar protein sorting-associated protein vta1"/>
    <property type="match status" value="1"/>
</dbReference>
<feature type="domain" description="Vta1/callose synthase N-terminal" evidence="10">
    <location>
        <begin position="13"/>
        <end position="149"/>
    </location>
</feature>
<feature type="compositionally biased region" description="Polar residues" evidence="9">
    <location>
        <begin position="183"/>
        <end position="197"/>
    </location>
</feature>
<dbReference type="EMBL" id="KE651167">
    <property type="protein sequence ID" value="EEB08875.1"/>
    <property type="molecule type" value="Genomic_DNA"/>
</dbReference>
<evidence type="ECO:0000313" key="12">
    <source>
        <dbReference type="EMBL" id="EEB08875.1"/>
    </source>
</evidence>
<dbReference type="eggNOG" id="KOG0917">
    <property type="taxonomic scope" value="Eukaryota"/>
</dbReference>
<keyword evidence="14" id="KW-1185">Reference proteome</keyword>
<evidence type="ECO:0000256" key="8">
    <source>
        <dbReference type="ARBA" id="ARBA00023136"/>
    </source>
</evidence>
<organism evidence="12 14">
    <name type="scientific">Schizosaccharomyces japonicus (strain yFS275 / FY16936)</name>
    <name type="common">Fission yeast</name>
    <dbReference type="NCBI Taxonomy" id="402676"/>
    <lineage>
        <taxon>Eukaryota</taxon>
        <taxon>Fungi</taxon>
        <taxon>Dikarya</taxon>
        <taxon>Ascomycota</taxon>
        <taxon>Taphrinomycotina</taxon>
        <taxon>Schizosaccharomycetes</taxon>
        <taxon>Schizosaccharomycetales</taxon>
        <taxon>Schizosaccharomycetaceae</taxon>
        <taxon>Schizosaccharomyces</taxon>
    </lineage>
</organism>
<name>B6K5S1_SCHJY</name>
<feature type="region of interest" description="Disordered" evidence="9">
    <location>
        <begin position="158"/>
        <end position="237"/>
    </location>
</feature>
<comment type="subcellular location">
    <subcellularLocation>
        <location evidence="2">Cytoplasm</location>
    </subcellularLocation>
    <subcellularLocation>
        <location evidence="1">Endosome membrane</location>
        <topology evidence="1">Peripheral membrane protein</topology>
    </subcellularLocation>
</comment>
<dbReference type="InterPro" id="IPR041212">
    <property type="entry name" value="Vta1_C"/>
</dbReference>
<dbReference type="GO" id="GO:0005771">
    <property type="term" value="C:multivesicular body"/>
    <property type="evidence" value="ECO:0000318"/>
    <property type="project" value="GO_Central"/>
</dbReference>
<comment type="similarity">
    <text evidence="3">Belongs to the VTA1 family.</text>
</comment>
<dbReference type="PANTHER" id="PTHR46009">
    <property type="entry name" value="VACUOLAR PROTEIN SORTING-ASSOCIATED PROTEIN VTA1 HOMOLOG"/>
    <property type="match status" value="1"/>
</dbReference>
<dbReference type="VEuPathDB" id="FungiDB:SJAG_04047"/>
<keyword evidence="6" id="KW-0967">Endosome</keyword>
<evidence type="ECO:0000256" key="1">
    <source>
        <dbReference type="ARBA" id="ARBA00004481"/>
    </source>
</evidence>
<dbReference type="OMA" id="AYWCEYH"/>
<dbReference type="InterPro" id="IPR044538">
    <property type="entry name" value="Vta1-like"/>
</dbReference>
<gene>
    <name evidence="13" type="primary">vta1</name>
    <name evidence="12" type="ORF">SJAG_04047</name>
</gene>
<accession>B6K5S1</accession>
<dbReference type="STRING" id="402676.B6K5S1"/>
<reference evidence="12 14" key="1">
    <citation type="journal article" date="2011" name="Science">
        <title>Comparative functional genomics of the fission yeasts.</title>
        <authorList>
            <person name="Rhind N."/>
            <person name="Chen Z."/>
            <person name="Yassour M."/>
            <person name="Thompson D.A."/>
            <person name="Haas B.J."/>
            <person name="Habib N."/>
            <person name="Wapinski I."/>
            <person name="Roy S."/>
            <person name="Lin M.F."/>
            <person name="Heiman D.I."/>
            <person name="Young S.K."/>
            <person name="Furuya K."/>
            <person name="Guo Y."/>
            <person name="Pidoux A."/>
            <person name="Chen H.M."/>
            <person name="Robbertse B."/>
            <person name="Goldberg J.M."/>
            <person name="Aoki K."/>
            <person name="Bayne E.H."/>
            <person name="Berlin A.M."/>
            <person name="Desjardins C.A."/>
            <person name="Dobbs E."/>
            <person name="Dukaj L."/>
            <person name="Fan L."/>
            <person name="FitzGerald M.G."/>
            <person name="French C."/>
            <person name="Gujja S."/>
            <person name="Hansen K."/>
            <person name="Keifenheim D."/>
            <person name="Levin J.Z."/>
            <person name="Mosher R.A."/>
            <person name="Mueller C.A."/>
            <person name="Pfiffner J."/>
            <person name="Priest M."/>
            <person name="Russ C."/>
            <person name="Smialowska A."/>
            <person name="Swoboda P."/>
            <person name="Sykes S.M."/>
            <person name="Vaughn M."/>
            <person name="Vengrova S."/>
            <person name="Yoder R."/>
            <person name="Zeng Q."/>
            <person name="Allshire R."/>
            <person name="Baulcombe D."/>
            <person name="Birren B.W."/>
            <person name="Brown W."/>
            <person name="Ekwall K."/>
            <person name="Kellis M."/>
            <person name="Leatherwood J."/>
            <person name="Levin H."/>
            <person name="Margalit H."/>
            <person name="Martienssen R."/>
            <person name="Nieduszynski C.A."/>
            <person name="Spatafora J.W."/>
            <person name="Friedman N."/>
            <person name="Dalgaard J.Z."/>
            <person name="Baumann P."/>
            <person name="Niki H."/>
            <person name="Regev A."/>
            <person name="Nusbaum C."/>
        </authorList>
    </citation>
    <scope>NUCLEOTIDE SEQUENCE [LARGE SCALE GENOMIC DNA]</scope>
    <source>
        <strain evidence="14">yFS275 / FY16936</strain>
    </source>
</reference>
<evidence type="ECO:0000256" key="7">
    <source>
        <dbReference type="ARBA" id="ARBA00022927"/>
    </source>
</evidence>
<dbReference type="Pfam" id="PF04652">
    <property type="entry name" value="Vta1"/>
    <property type="match status" value="1"/>
</dbReference>
<evidence type="ECO:0000259" key="10">
    <source>
        <dbReference type="Pfam" id="PF04652"/>
    </source>
</evidence>
<dbReference type="GeneID" id="7047570"/>
<dbReference type="Pfam" id="PF18097">
    <property type="entry name" value="Vta1_C"/>
    <property type="match status" value="1"/>
</dbReference>
<keyword evidence="5" id="KW-0963">Cytoplasm</keyword>
<keyword evidence="7" id="KW-0653">Protein transport</keyword>
<dbReference type="JaponicusDB" id="SJAG_04047">
    <property type="gene designation" value="vta1"/>
</dbReference>
<dbReference type="GO" id="GO:0015031">
    <property type="term" value="P:protein transport"/>
    <property type="evidence" value="ECO:0007669"/>
    <property type="project" value="UniProtKB-KW"/>
</dbReference>
<dbReference type="GO" id="GO:0010008">
    <property type="term" value="C:endosome membrane"/>
    <property type="evidence" value="ECO:0007669"/>
    <property type="project" value="UniProtKB-SubCell"/>
</dbReference>
<keyword evidence="4" id="KW-0813">Transport</keyword>
<dbReference type="PANTHER" id="PTHR46009:SF1">
    <property type="entry name" value="VACUOLAR PROTEIN SORTING-ASSOCIATED PROTEIN VTA1 HOMOLOG"/>
    <property type="match status" value="1"/>
</dbReference>
<keyword evidence="8" id="KW-0472">Membrane</keyword>
<dbReference type="GO" id="GO:0032511">
    <property type="term" value="P:late endosome to vacuole transport via multivesicular body sorting pathway"/>
    <property type="evidence" value="ECO:0000318"/>
    <property type="project" value="GO_Central"/>
</dbReference>
<evidence type="ECO:0000313" key="14">
    <source>
        <dbReference type="Proteomes" id="UP000001744"/>
    </source>
</evidence>
<evidence type="ECO:0000259" key="11">
    <source>
        <dbReference type="Pfam" id="PF18097"/>
    </source>
</evidence>
<dbReference type="AlphaFoldDB" id="B6K5S1"/>
<dbReference type="Gene3D" id="1.20.5.420">
    <property type="entry name" value="Immunoglobulin FC, subunit C"/>
    <property type="match status" value="1"/>
</dbReference>
<dbReference type="HOGENOM" id="CLU_877604_0_0_1"/>
<feature type="domain" description="Vta1 C-terminal" evidence="11">
    <location>
        <begin position="270"/>
        <end position="306"/>
    </location>
</feature>
<evidence type="ECO:0000256" key="2">
    <source>
        <dbReference type="ARBA" id="ARBA00004496"/>
    </source>
</evidence>
<protein>
    <submittedName>
        <fullName evidence="12">Endosomal sorting protein</fullName>
    </submittedName>
</protein>
<sequence length="313" mass="34946">MDLLDVPDELSKLRPFVQRWSEIHEFEPAIGYWCLYWSLSLVLKNSSGLSDECRPYILHLMETCESLRAELDENENVKNDDSASAYVKAFALQTLVRAERNTKAGKPDVSIYLAAKDFISLNEVWGPLDEQLQKSLKLCKVRILQLVKGKTAAVRDDTDNVKALQPTEHKDASVQLNEEDTQRSTTNGAPHFNTSRPSSERDRISPTADLPEAGEKPANLESSHQPSETTSSSPIHSVPAAVSHPVAHVASTTPTNTENTRHKVSLAMTERIDQARRHSKFAYSALDYDDIETAISHLRSALSLLEEQQPDTN</sequence>
<proteinExistence type="inferred from homology"/>
<evidence type="ECO:0000256" key="6">
    <source>
        <dbReference type="ARBA" id="ARBA00022753"/>
    </source>
</evidence>
<dbReference type="InterPro" id="IPR039431">
    <property type="entry name" value="Vta1/CALS_N"/>
</dbReference>
<evidence type="ECO:0000256" key="5">
    <source>
        <dbReference type="ARBA" id="ARBA00022490"/>
    </source>
</evidence>
<dbReference type="OrthoDB" id="391137at2759"/>
<evidence type="ECO:0000256" key="3">
    <source>
        <dbReference type="ARBA" id="ARBA00007895"/>
    </source>
</evidence>
<dbReference type="Proteomes" id="UP000001744">
    <property type="component" value="Unassembled WGS sequence"/>
</dbReference>
<feature type="compositionally biased region" description="Low complexity" evidence="9">
    <location>
        <begin position="221"/>
        <end position="237"/>
    </location>
</feature>
<evidence type="ECO:0000313" key="13">
    <source>
        <dbReference type="JaponicusDB" id="SJAG_04047"/>
    </source>
</evidence>
<evidence type="ECO:0000256" key="9">
    <source>
        <dbReference type="SAM" id="MobiDB-lite"/>
    </source>
</evidence>
<dbReference type="InterPro" id="IPR023175">
    <property type="entry name" value="Vta1/CALS_N_sf"/>
</dbReference>